<sequence>MGQQSQALPNERSLWLLTYLAAQEDWVMREELAHVLWPDAEGSVARTRLRQLILRIKDQGLAPQMEVENHRLRWTEGSDLHLFRLAYSRRNWQEAHQIHHGLLLMGCATEASDEFTAWLDLERFKLQSQWRTAAHQHALKLQQQDPQKAEEVLKDILEQDGLAEDVLCDYLRVACRNDHQDAAAERYLKFVRDLEQQLQMQPRTETQQLFARLRAEKFPAVFPVVASGEHPGERAVPSMQQTSSLLGRQQELQVILKQLADPGIQILTLTGVGGAGKTRLALEVARQTQMQGCFLSLVGHPADQPILQKLAQELGLSASPMPLLEDQLRQTLGHQSRLLILDNVEQILPQAREFVRWLHDLPAVKVLLTSRICLGVMGEHVHALGGLQAAETLDALSPALSPALQLLLEASNRVQRPTDWTAEDWEAAGQICQRVEGLPLGLELAGAWRRLLGWTEIRDELDKSLDFLTGALPGLPERHSGMRIVFEHSWRLLPENLQHALSKLMVFRGSFERVSALQITGISNRDLLSLVDHSLVRRVRGSDQRFEVHELIREYVAEKQQAFPEVVQQIRESHARYFAAYVHQHDPYAFGANQQLVLQKLTQEQDNLHIACQHLFDLQDIKTLLPLFTPLCLLWVTRNMTLQAFEWLSKVRKLPGVQRQPEHYAELLLNQGNLARFLGQFAEAEQHYLDSLQYAEQHEVFHTACAARNSLGAMYLIQGRIPEAQNFFQNNLAVMSRMPAACKHQQSFSHLGMGHVFRIAGDFEQAGQCFQHSLHLIQQQGTHHFIAYVFEGLSILATDLGKHEEAYLWMSRCIEAKNRLDNTFEMAVSHYDLACIARSQGHLEKATRHFVQSFKLAVNWNQLQSVPATLEHLAELTAHFQQTRMALQLWGAAQTLSRKIQLPFSRPIPQRSIPLYQQSRAAVGEFEAHRLETEGSCLSLHQWVALLEGWVLEDHAGAGFEEGITSLKESKSGLVLSDRVFL</sequence>
<dbReference type="InterPro" id="IPR049945">
    <property type="entry name" value="AAA_22"/>
</dbReference>
<proteinExistence type="predicted"/>
<dbReference type="InterPro" id="IPR019734">
    <property type="entry name" value="TPR_rpt"/>
</dbReference>
<comment type="caution">
    <text evidence="2">The sequence shown here is derived from an EMBL/GenBank/DDBJ whole genome shotgun (WGS) entry which is preliminary data.</text>
</comment>
<reference evidence="3" key="1">
    <citation type="journal article" date="2019" name="Int. J. Syst. Evol. Microbiol.">
        <title>The Global Catalogue of Microorganisms (GCM) 10K type strain sequencing project: providing services to taxonomists for standard genome sequencing and annotation.</title>
        <authorList>
            <consortium name="The Broad Institute Genomics Platform"/>
            <consortium name="The Broad Institute Genome Sequencing Center for Infectious Disease"/>
            <person name="Wu L."/>
            <person name="Ma J."/>
        </authorList>
    </citation>
    <scope>NUCLEOTIDE SEQUENCE [LARGE SCALE GENOMIC DNA]</scope>
    <source>
        <strain evidence="3">JCM 14370</strain>
    </source>
</reference>
<dbReference type="PRINTS" id="PR00364">
    <property type="entry name" value="DISEASERSIST"/>
</dbReference>
<dbReference type="InterPro" id="IPR005158">
    <property type="entry name" value="BTAD"/>
</dbReference>
<dbReference type="SUPFAM" id="SSF52540">
    <property type="entry name" value="P-loop containing nucleoside triphosphate hydrolases"/>
    <property type="match status" value="1"/>
</dbReference>
<dbReference type="SMART" id="SM00028">
    <property type="entry name" value="TPR"/>
    <property type="match status" value="4"/>
</dbReference>
<dbReference type="SMART" id="SM01043">
    <property type="entry name" value="BTAD"/>
    <property type="match status" value="1"/>
</dbReference>
<dbReference type="Gene3D" id="3.40.50.300">
    <property type="entry name" value="P-loop containing nucleotide triphosphate hydrolases"/>
    <property type="match status" value="1"/>
</dbReference>
<evidence type="ECO:0000259" key="1">
    <source>
        <dbReference type="SMART" id="SM01043"/>
    </source>
</evidence>
<organism evidence="2 3">
    <name type="scientific">Deinococcus roseus</name>
    <dbReference type="NCBI Taxonomy" id="392414"/>
    <lineage>
        <taxon>Bacteria</taxon>
        <taxon>Thermotogati</taxon>
        <taxon>Deinococcota</taxon>
        <taxon>Deinococci</taxon>
        <taxon>Deinococcales</taxon>
        <taxon>Deinococcaceae</taxon>
        <taxon>Deinococcus</taxon>
    </lineage>
</organism>
<dbReference type="Pfam" id="PF13401">
    <property type="entry name" value="AAA_22"/>
    <property type="match status" value="1"/>
</dbReference>
<dbReference type="SUPFAM" id="SSF48452">
    <property type="entry name" value="TPR-like"/>
    <property type="match status" value="3"/>
</dbReference>
<dbReference type="EMBL" id="BMOD01000004">
    <property type="protein sequence ID" value="GGJ29828.1"/>
    <property type="molecule type" value="Genomic_DNA"/>
</dbReference>
<dbReference type="InterPro" id="IPR011990">
    <property type="entry name" value="TPR-like_helical_dom_sf"/>
</dbReference>
<evidence type="ECO:0000313" key="2">
    <source>
        <dbReference type="EMBL" id="GGJ29828.1"/>
    </source>
</evidence>
<accession>A0ABQ2CXD0</accession>
<dbReference type="PANTHER" id="PTHR47691">
    <property type="entry name" value="REGULATOR-RELATED"/>
    <property type="match status" value="1"/>
</dbReference>
<dbReference type="Proteomes" id="UP000632222">
    <property type="component" value="Unassembled WGS sequence"/>
</dbReference>
<feature type="domain" description="Bacterial transcriptional activator" evidence="1">
    <location>
        <begin position="78"/>
        <end position="214"/>
    </location>
</feature>
<dbReference type="InterPro" id="IPR027417">
    <property type="entry name" value="P-loop_NTPase"/>
</dbReference>
<protein>
    <submittedName>
        <fullName evidence="2">Transcriptional activator</fullName>
    </submittedName>
</protein>
<dbReference type="Gene3D" id="1.25.40.10">
    <property type="entry name" value="Tetratricopeptide repeat domain"/>
    <property type="match status" value="3"/>
</dbReference>
<dbReference type="PANTHER" id="PTHR47691:SF3">
    <property type="entry name" value="HTH-TYPE TRANSCRIPTIONAL REGULATOR RV0890C-RELATED"/>
    <property type="match status" value="1"/>
</dbReference>
<name>A0ABQ2CXD0_9DEIO</name>
<keyword evidence="3" id="KW-1185">Reference proteome</keyword>
<evidence type="ECO:0000313" key="3">
    <source>
        <dbReference type="Proteomes" id="UP000632222"/>
    </source>
</evidence>
<gene>
    <name evidence="2" type="ORF">GCM10008938_14850</name>
</gene>